<feature type="signal peptide" evidence="1">
    <location>
        <begin position="1"/>
        <end position="17"/>
    </location>
</feature>
<gene>
    <name evidence="2" type="ORF">SAMN04488541_102942</name>
</gene>
<evidence type="ECO:0000313" key="2">
    <source>
        <dbReference type="EMBL" id="SFF38103.1"/>
    </source>
</evidence>
<keyword evidence="1" id="KW-0732">Signal</keyword>
<feature type="chain" id="PRO_5011481353" description="GLPGLI family protein" evidence="1">
    <location>
        <begin position="18"/>
        <end position="231"/>
    </location>
</feature>
<dbReference type="RefSeq" id="WP_091548322.1">
    <property type="nucleotide sequence ID" value="NZ_FONY01000029.1"/>
</dbReference>
<evidence type="ECO:0000256" key="1">
    <source>
        <dbReference type="SAM" id="SignalP"/>
    </source>
</evidence>
<dbReference type="EMBL" id="FONY01000029">
    <property type="protein sequence ID" value="SFF38103.1"/>
    <property type="molecule type" value="Genomic_DNA"/>
</dbReference>
<protein>
    <recommendedName>
        <fullName evidence="4">GLPGLI family protein</fullName>
    </recommendedName>
</protein>
<evidence type="ECO:0008006" key="4">
    <source>
        <dbReference type="Google" id="ProtNLM"/>
    </source>
</evidence>
<dbReference type="Proteomes" id="UP000199513">
    <property type="component" value="Unassembled WGS sequence"/>
</dbReference>
<dbReference type="PROSITE" id="PS51257">
    <property type="entry name" value="PROKAR_LIPOPROTEIN"/>
    <property type="match status" value="1"/>
</dbReference>
<proteinExistence type="predicted"/>
<accession>A0A1I2I8X2</accession>
<evidence type="ECO:0000313" key="3">
    <source>
        <dbReference type="Proteomes" id="UP000199513"/>
    </source>
</evidence>
<organism evidence="2 3">
    <name type="scientific">Thermoflexibacter ruber</name>
    <dbReference type="NCBI Taxonomy" id="1003"/>
    <lineage>
        <taxon>Bacteria</taxon>
        <taxon>Pseudomonadati</taxon>
        <taxon>Bacteroidota</taxon>
        <taxon>Cytophagia</taxon>
        <taxon>Cytophagales</taxon>
        <taxon>Thermoflexibacteraceae</taxon>
        <taxon>Thermoflexibacter</taxon>
    </lineage>
</organism>
<dbReference type="OrthoDB" id="1157488at2"/>
<reference evidence="2 3" key="1">
    <citation type="submission" date="2016-10" db="EMBL/GenBank/DDBJ databases">
        <authorList>
            <person name="de Groot N.N."/>
        </authorList>
    </citation>
    <scope>NUCLEOTIDE SEQUENCE [LARGE SCALE GENOMIC DNA]</scope>
    <source>
        <strain>GEY</strain>
        <strain evidence="3">DSM 9560</strain>
    </source>
</reference>
<dbReference type="STRING" id="1003.SAMN04488541_102942"/>
<name>A0A1I2I8X2_9BACT</name>
<keyword evidence="3" id="KW-1185">Reference proteome</keyword>
<dbReference type="AlphaFoldDB" id="A0A1I2I8X2"/>
<sequence length="231" mass="26362">MKHLYFVVIALFFYACASDSQNAENQIGGDSTATFQSISTEIRNIAFQSFIQNFHEVSLPYQVASIPSVQKLSKENHQFLRNQINGKQIINVPNEFEGLWKRTHHDKFNIGAHKPMGGASLIAQNENFILVEISDLEEFNYRDSLYTYRKTTFLCSFNPQGEYINGIAACYADGDPMGAVERKTTIDKSLKINIQELGYEKMKLPNGYKLDAQYQVQEDGKFVYLDSRVVK</sequence>